<reference evidence="4 5" key="1">
    <citation type="submission" date="2019-07" db="EMBL/GenBank/DDBJ databases">
        <title>Gramella aestuarii sp. nov., isolated from a tidal flat, and emended description of Gramella echinicola.</title>
        <authorList>
            <person name="Liu L."/>
        </authorList>
    </citation>
    <scope>NUCLEOTIDE SEQUENCE [LARGE SCALE GENOMIC DNA]</scope>
    <source>
        <strain evidence="4 5">BS12</strain>
    </source>
</reference>
<evidence type="ECO:0000256" key="1">
    <source>
        <dbReference type="SAM" id="Coils"/>
    </source>
</evidence>
<dbReference type="EMBL" id="VJVW01000005">
    <property type="protein sequence ID" value="MUP43661.1"/>
    <property type="molecule type" value="Genomic_DNA"/>
</dbReference>
<evidence type="ECO:0000313" key="5">
    <source>
        <dbReference type="Proteomes" id="UP000460416"/>
    </source>
</evidence>
<dbReference type="Gene3D" id="1.20.58.60">
    <property type="match status" value="1"/>
</dbReference>
<feature type="transmembrane region" description="Helical" evidence="2">
    <location>
        <begin position="141"/>
        <end position="158"/>
    </location>
</feature>
<dbReference type="OrthoDB" id="981213at2"/>
<keyword evidence="5" id="KW-1185">Reference proteome</keyword>
<name>A0A7K1LSS3_9FLAO</name>
<keyword evidence="1" id="KW-0175">Coiled coil</keyword>
<sequence length="210" mass="24156">MFFMNQTQSIPKKMSSKLYLVVAFVLASVFQMNAQADSLKTDTPIQDEFSALIQESNNYQGYKVVDYDKLIELRNTTRNYISELKEEIIIQKNTVDQQNDEIQKLKSDLQSTQEDLKRVSEEKDALMFLGMPFSKGGYKSMMWGIVAALVVILLILFFRFKSSNAATKDAQQKLSETEKEFDAYRTKALEKEQRLGRMLQDEKNKASGNV</sequence>
<keyword evidence="2" id="KW-0812">Transmembrane</keyword>
<keyword evidence="2" id="KW-1133">Transmembrane helix</keyword>
<feature type="coiled-coil region" evidence="1">
    <location>
        <begin position="167"/>
        <end position="194"/>
    </location>
</feature>
<protein>
    <recommendedName>
        <fullName evidence="6">tRNA (Guanine-N1)-methyltransferase</fullName>
    </recommendedName>
</protein>
<evidence type="ECO:0000256" key="2">
    <source>
        <dbReference type="SAM" id="Phobius"/>
    </source>
</evidence>
<dbReference type="AlphaFoldDB" id="A0A7K1LSS3"/>
<accession>A0A7K1LSS3</accession>
<proteinExistence type="predicted"/>
<keyword evidence="2" id="KW-0472">Membrane</keyword>
<evidence type="ECO:0008006" key="6">
    <source>
        <dbReference type="Google" id="ProtNLM"/>
    </source>
</evidence>
<organism evidence="4 5">
    <name type="scientific">Christiangramia aestuarii</name>
    <dbReference type="NCBI Taxonomy" id="1028746"/>
    <lineage>
        <taxon>Bacteria</taxon>
        <taxon>Pseudomonadati</taxon>
        <taxon>Bacteroidota</taxon>
        <taxon>Flavobacteriia</taxon>
        <taxon>Flavobacteriales</taxon>
        <taxon>Flavobacteriaceae</taxon>
        <taxon>Christiangramia</taxon>
    </lineage>
</organism>
<feature type="chain" id="PRO_5029866219" description="tRNA (Guanine-N1)-methyltransferase" evidence="3">
    <location>
        <begin position="35"/>
        <end position="210"/>
    </location>
</feature>
<feature type="signal peptide" evidence="3">
    <location>
        <begin position="1"/>
        <end position="34"/>
    </location>
</feature>
<feature type="coiled-coil region" evidence="1">
    <location>
        <begin position="81"/>
        <end position="122"/>
    </location>
</feature>
<dbReference type="Proteomes" id="UP000460416">
    <property type="component" value="Unassembled WGS sequence"/>
</dbReference>
<gene>
    <name evidence="4" type="ORF">FLP08_13840</name>
</gene>
<keyword evidence="3" id="KW-0732">Signal</keyword>
<evidence type="ECO:0000256" key="3">
    <source>
        <dbReference type="SAM" id="SignalP"/>
    </source>
</evidence>
<evidence type="ECO:0000313" key="4">
    <source>
        <dbReference type="EMBL" id="MUP43661.1"/>
    </source>
</evidence>
<comment type="caution">
    <text evidence="4">The sequence shown here is derived from an EMBL/GenBank/DDBJ whole genome shotgun (WGS) entry which is preliminary data.</text>
</comment>